<reference evidence="2" key="1">
    <citation type="submission" date="2020-02" db="EMBL/GenBank/DDBJ databases">
        <authorList>
            <person name="Meier V. D."/>
        </authorList>
    </citation>
    <scope>NUCLEOTIDE SEQUENCE</scope>
    <source>
        <strain evidence="2">AVDCRST_MAG53</strain>
    </source>
</reference>
<accession>A0A6J4SY06</accession>
<evidence type="ECO:0000313" key="2">
    <source>
        <dbReference type="EMBL" id="CAA9508782.1"/>
    </source>
</evidence>
<organism evidence="2">
    <name type="scientific">uncultured Solirubrobacteraceae bacterium</name>
    <dbReference type="NCBI Taxonomy" id="1162706"/>
    <lineage>
        <taxon>Bacteria</taxon>
        <taxon>Bacillati</taxon>
        <taxon>Actinomycetota</taxon>
        <taxon>Thermoleophilia</taxon>
        <taxon>Solirubrobacterales</taxon>
        <taxon>Solirubrobacteraceae</taxon>
        <taxon>environmental samples</taxon>
    </lineage>
</organism>
<dbReference type="AlphaFoldDB" id="A0A6J4SY06"/>
<dbReference type="EMBL" id="CADCVR010000079">
    <property type="protein sequence ID" value="CAA9508782.1"/>
    <property type="molecule type" value="Genomic_DNA"/>
</dbReference>
<feature type="compositionally biased region" description="Basic residues" evidence="1">
    <location>
        <begin position="26"/>
        <end position="69"/>
    </location>
</feature>
<proteinExistence type="predicted"/>
<name>A0A6J4SY06_9ACTN</name>
<feature type="non-terminal residue" evidence="2">
    <location>
        <position position="1"/>
    </location>
</feature>
<protein>
    <submittedName>
        <fullName evidence="2">Uncharacterized protein</fullName>
    </submittedName>
</protein>
<feature type="region of interest" description="Disordered" evidence="1">
    <location>
        <begin position="1"/>
        <end position="77"/>
    </location>
</feature>
<feature type="non-terminal residue" evidence="2">
    <location>
        <position position="77"/>
    </location>
</feature>
<sequence length="77" mass="8459">GRSGRAGARRPLSLHHLFGRGPSAHGRGRRRAARPGALRGRRRHPVIGRDRAGRRRRRRGGAARPRGHGTVRPGARV</sequence>
<gene>
    <name evidence="2" type="ORF">AVDCRST_MAG53-2801</name>
</gene>
<evidence type="ECO:0000256" key="1">
    <source>
        <dbReference type="SAM" id="MobiDB-lite"/>
    </source>
</evidence>